<dbReference type="SUPFAM" id="SSF51197">
    <property type="entry name" value="Clavaminate synthase-like"/>
    <property type="match status" value="1"/>
</dbReference>
<evidence type="ECO:0000259" key="4">
    <source>
        <dbReference type="Pfam" id="PF08007"/>
    </source>
</evidence>
<feature type="domain" description="JmjC" evidence="4">
    <location>
        <begin position="126"/>
        <end position="166"/>
    </location>
</feature>
<gene>
    <name evidence="5" type="ORF">PCC79_14380</name>
</gene>
<dbReference type="Pfam" id="PF08007">
    <property type="entry name" value="JmjC_2"/>
    <property type="match status" value="1"/>
</dbReference>
<keyword evidence="3" id="KW-0408">Iron</keyword>
<comment type="cofactor">
    <cofactor evidence="1">
        <name>Fe(2+)</name>
        <dbReference type="ChEBI" id="CHEBI:29033"/>
    </cofactor>
</comment>
<sequence length="376" mass="40770">MDPLDLLSGDAHTFIEEVWGRRIHVHTIPEADLAGLFDIEQADHLITQTAMRTPQLRLAQSGSVLAESRFTRQASIAGKPMTGLIDPRNVLDLFSDGATIVFQGLQRYWEPLRQLVRGLETALGHPCQANAYLTPPGSQGFALHSDSHDVFVFQTFGAKEWEVHDDAGAHQVRMVPGTSMYLPTGTPHMARTQATASLHVTIGINRYVWRDLVRRVVDPILASDALAGPLPADLFADPDALAAALRAKLAEVADAVRTSEVEPMLASFERTFGSGRQPVLGGGLLDRLDVTDLTADTPVRRRPGSTCVIRPDGERLRLLLGDRVLTVPARIAGAVDDIAGQSGAFTAADVADHLDTDSAVVLVRRLVREGLLEVVR</sequence>
<proteinExistence type="predicted"/>
<protein>
    <submittedName>
        <fullName evidence="5">Cupin domain-containing protein</fullName>
    </submittedName>
</protein>
<keyword evidence="6" id="KW-1185">Reference proteome</keyword>
<name>A0ABZ3C5M7_9ACTN</name>
<evidence type="ECO:0000256" key="3">
    <source>
        <dbReference type="ARBA" id="ARBA00023004"/>
    </source>
</evidence>
<dbReference type="EMBL" id="CP115965">
    <property type="protein sequence ID" value="WZW98064.1"/>
    <property type="molecule type" value="Genomic_DNA"/>
</dbReference>
<dbReference type="PANTHER" id="PTHR13096:SF8">
    <property type="entry name" value="RIBOSOMAL OXYGENASE 1"/>
    <property type="match status" value="1"/>
</dbReference>
<organism evidence="5 6">
    <name type="scientific">Propioniciclava soli</name>
    <dbReference type="NCBI Taxonomy" id="2775081"/>
    <lineage>
        <taxon>Bacteria</taxon>
        <taxon>Bacillati</taxon>
        <taxon>Actinomycetota</taxon>
        <taxon>Actinomycetes</taxon>
        <taxon>Propionibacteriales</taxon>
        <taxon>Propionibacteriaceae</taxon>
        <taxon>Propioniciclava</taxon>
    </lineage>
</organism>
<dbReference type="RefSeq" id="WP_342372221.1">
    <property type="nucleotide sequence ID" value="NZ_CP115965.1"/>
</dbReference>
<evidence type="ECO:0000313" key="5">
    <source>
        <dbReference type="EMBL" id="WZW98064.1"/>
    </source>
</evidence>
<dbReference type="Gene3D" id="2.60.120.650">
    <property type="entry name" value="Cupin"/>
    <property type="match status" value="1"/>
</dbReference>
<dbReference type="InterPro" id="IPR003347">
    <property type="entry name" value="JmjC_dom"/>
</dbReference>
<reference evidence="5 6" key="1">
    <citation type="journal article" date="2023" name="Environ Microbiome">
        <title>A coral-associated actinobacterium mitigates coral bleaching under heat stress.</title>
        <authorList>
            <person name="Li J."/>
            <person name="Zou Y."/>
            <person name="Li Q."/>
            <person name="Zhang J."/>
            <person name="Bourne D.G."/>
            <person name="Lyu Y."/>
            <person name="Liu C."/>
            <person name="Zhang S."/>
        </authorList>
    </citation>
    <scope>NUCLEOTIDE SEQUENCE [LARGE SCALE GENOMIC DNA]</scope>
    <source>
        <strain evidence="5 6">SCSIO 13291</strain>
    </source>
</reference>
<dbReference type="Proteomes" id="UP001434337">
    <property type="component" value="Chromosome"/>
</dbReference>
<dbReference type="InterPro" id="IPR039994">
    <property type="entry name" value="NO66-like"/>
</dbReference>
<keyword evidence="2" id="KW-0479">Metal-binding</keyword>
<evidence type="ECO:0000313" key="6">
    <source>
        <dbReference type="Proteomes" id="UP001434337"/>
    </source>
</evidence>
<accession>A0ABZ3C5M7</accession>
<dbReference type="PANTHER" id="PTHR13096">
    <property type="entry name" value="MINA53 MYC INDUCED NUCLEAR ANTIGEN"/>
    <property type="match status" value="1"/>
</dbReference>
<evidence type="ECO:0000256" key="2">
    <source>
        <dbReference type="ARBA" id="ARBA00022723"/>
    </source>
</evidence>
<evidence type="ECO:0000256" key="1">
    <source>
        <dbReference type="ARBA" id="ARBA00001954"/>
    </source>
</evidence>